<dbReference type="OrthoDB" id="2302790at2759"/>
<feature type="compositionally biased region" description="Basic and acidic residues" evidence="1">
    <location>
        <begin position="28"/>
        <end position="39"/>
    </location>
</feature>
<feature type="compositionally biased region" description="Basic residues" evidence="1">
    <location>
        <begin position="1"/>
        <end position="10"/>
    </location>
</feature>
<evidence type="ECO:0000256" key="1">
    <source>
        <dbReference type="SAM" id="MobiDB-lite"/>
    </source>
</evidence>
<gene>
    <name evidence="2" type="ORF">INT45_010928</name>
</gene>
<keyword evidence="3" id="KW-1185">Reference proteome</keyword>
<feature type="compositionally biased region" description="Basic residues" evidence="1">
    <location>
        <begin position="145"/>
        <end position="155"/>
    </location>
</feature>
<protein>
    <recommendedName>
        <fullName evidence="4">Tc1-like transposase DDE domain-containing protein</fullName>
    </recommendedName>
</protein>
<evidence type="ECO:0000313" key="3">
    <source>
        <dbReference type="Proteomes" id="UP000646827"/>
    </source>
</evidence>
<name>A0A8H7V8P6_9FUNG</name>
<dbReference type="EMBL" id="JAEPRB010000967">
    <property type="protein sequence ID" value="KAG2209647.1"/>
    <property type="molecule type" value="Genomic_DNA"/>
</dbReference>
<evidence type="ECO:0000313" key="2">
    <source>
        <dbReference type="EMBL" id="KAG2209647.1"/>
    </source>
</evidence>
<proteinExistence type="predicted"/>
<sequence>MEQNNKRTHRSLSPSQASQFMQIDEDYFEKRARTEEPSAVEHLEAASTLANLSSHGIGSLERSIKAHIGYLDDGDINMIEPGSTNSSRKGKKRGKYNPPSDEDIRRAILDKARGKSISKAASSNNIKNSTLRSRMAKKAETGSLARRKPGPKKKVHDITEAMHRNLCRYVDDNSIASHEQIYLHFQNEFKDANIPKDVLRKYVQQNFRITLRSHQILFKQPEVDENTQSHDACMHYLFEKGVNSKECVFIGEIVFDIDSTRTYGDQKKRNTRLNKAITEGSKVLHQIYKVCEDLEDDDVKKFLRKVIEKMGEDGLTGWNIIFDDAPIETRIMLTRIADADGYDIFFLPSCESPLNPANVFFNEVKMQYGVA</sequence>
<feature type="region of interest" description="Disordered" evidence="1">
    <location>
        <begin position="130"/>
        <end position="155"/>
    </location>
</feature>
<dbReference type="AlphaFoldDB" id="A0A8H7V8P6"/>
<organism evidence="2 3">
    <name type="scientific">Circinella minor</name>
    <dbReference type="NCBI Taxonomy" id="1195481"/>
    <lineage>
        <taxon>Eukaryota</taxon>
        <taxon>Fungi</taxon>
        <taxon>Fungi incertae sedis</taxon>
        <taxon>Mucoromycota</taxon>
        <taxon>Mucoromycotina</taxon>
        <taxon>Mucoromycetes</taxon>
        <taxon>Mucorales</taxon>
        <taxon>Lichtheimiaceae</taxon>
        <taxon>Circinella</taxon>
    </lineage>
</organism>
<feature type="region of interest" description="Disordered" evidence="1">
    <location>
        <begin position="73"/>
        <end position="104"/>
    </location>
</feature>
<evidence type="ECO:0008006" key="4">
    <source>
        <dbReference type="Google" id="ProtNLM"/>
    </source>
</evidence>
<feature type="compositionally biased region" description="Polar residues" evidence="1">
    <location>
        <begin position="11"/>
        <end position="21"/>
    </location>
</feature>
<reference evidence="2 3" key="1">
    <citation type="submission" date="2020-12" db="EMBL/GenBank/DDBJ databases">
        <title>Metabolic potential, ecology and presence of endohyphal bacteria is reflected in genomic diversity of Mucoromycotina.</title>
        <authorList>
            <person name="Muszewska A."/>
            <person name="Okrasinska A."/>
            <person name="Steczkiewicz K."/>
            <person name="Drgas O."/>
            <person name="Orlowska M."/>
            <person name="Perlinska-Lenart U."/>
            <person name="Aleksandrzak-Piekarczyk T."/>
            <person name="Szatraj K."/>
            <person name="Zielenkiewicz U."/>
            <person name="Pilsyk S."/>
            <person name="Malc E."/>
            <person name="Mieczkowski P."/>
            <person name="Kruszewska J.S."/>
            <person name="Biernat P."/>
            <person name="Pawlowska J."/>
        </authorList>
    </citation>
    <scope>NUCLEOTIDE SEQUENCE [LARGE SCALE GENOMIC DNA]</scope>
    <source>
        <strain evidence="2 3">CBS 142.35</strain>
    </source>
</reference>
<feature type="region of interest" description="Disordered" evidence="1">
    <location>
        <begin position="1"/>
        <end position="39"/>
    </location>
</feature>
<dbReference type="Proteomes" id="UP000646827">
    <property type="component" value="Unassembled WGS sequence"/>
</dbReference>
<accession>A0A8H7V8P6</accession>
<comment type="caution">
    <text evidence="2">The sequence shown here is derived from an EMBL/GenBank/DDBJ whole genome shotgun (WGS) entry which is preliminary data.</text>
</comment>